<evidence type="ECO:0000313" key="1">
    <source>
        <dbReference type="EMBL" id="GJD51752.1"/>
    </source>
</evidence>
<sequence>MKTLPEVYPTVGQTSMAHRGLVAGVVDRDLTEADVAIVELCAGLRRYFAALGPEEAAAFDALDEQGAGFALRLS</sequence>
<evidence type="ECO:0000313" key="2">
    <source>
        <dbReference type="Proteomes" id="UP001055167"/>
    </source>
</evidence>
<reference evidence="1" key="1">
    <citation type="journal article" date="2021" name="Front. Microbiol.">
        <title>Comprehensive Comparative Genomics and Phenotyping of Methylobacterium Species.</title>
        <authorList>
            <person name="Alessa O."/>
            <person name="Ogura Y."/>
            <person name="Fujitani Y."/>
            <person name="Takami H."/>
            <person name="Hayashi T."/>
            <person name="Sahin N."/>
            <person name="Tani A."/>
        </authorList>
    </citation>
    <scope>NUCLEOTIDE SEQUENCE</scope>
    <source>
        <strain evidence="1">KCTC 52305</strain>
    </source>
</reference>
<keyword evidence="2" id="KW-1185">Reference proteome</keyword>
<proteinExistence type="predicted"/>
<name>A0ABQ4R2V0_9HYPH</name>
<dbReference type="RefSeq" id="WP_128566312.1">
    <property type="nucleotide sequence ID" value="NZ_BPQH01000015.1"/>
</dbReference>
<organism evidence="1 2">
    <name type="scientific">Methylobacterium crusticola</name>
    <dbReference type="NCBI Taxonomy" id="1697972"/>
    <lineage>
        <taxon>Bacteria</taxon>
        <taxon>Pseudomonadati</taxon>
        <taxon>Pseudomonadota</taxon>
        <taxon>Alphaproteobacteria</taxon>
        <taxon>Hyphomicrobiales</taxon>
        <taxon>Methylobacteriaceae</taxon>
        <taxon>Methylobacterium</taxon>
    </lineage>
</organism>
<comment type="caution">
    <text evidence="1">The sequence shown here is derived from an EMBL/GenBank/DDBJ whole genome shotgun (WGS) entry which is preliminary data.</text>
</comment>
<accession>A0ABQ4R2V0</accession>
<gene>
    <name evidence="1" type="ORF">OPKNFCMD_4510</name>
</gene>
<reference evidence="1" key="2">
    <citation type="submission" date="2021-08" db="EMBL/GenBank/DDBJ databases">
        <authorList>
            <person name="Tani A."/>
            <person name="Ola A."/>
            <person name="Ogura Y."/>
            <person name="Katsura K."/>
            <person name="Hayashi T."/>
        </authorList>
    </citation>
    <scope>NUCLEOTIDE SEQUENCE</scope>
    <source>
        <strain evidence="1">KCTC 52305</strain>
    </source>
</reference>
<protein>
    <submittedName>
        <fullName evidence="1">Uncharacterized protein</fullName>
    </submittedName>
</protein>
<dbReference type="EMBL" id="BPQH01000015">
    <property type="protein sequence ID" value="GJD51752.1"/>
    <property type="molecule type" value="Genomic_DNA"/>
</dbReference>
<dbReference type="Proteomes" id="UP001055167">
    <property type="component" value="Unassembled WGS sequence"/>
</dbReference>